<organism evidence="2 3">
    <name type="scientific">Steccherinum ochraceum</name>
    <dbReference type="NCBI Taxonomy" id="92696"/>
    <lineage>
        <taxon>Eukaryota</taxon>
        <taxon>Fungi</taxon>
        <taxon>Dikarya</taxon>
        <taxon>Basidiomycota</taxon>
        <taxon>Agaricomycotina</taxon>
        <taxon>Agaricomycetes</taxon>
        <taxon>Polyporales</taxon>
        <taxon>Steccherinaceae</taxon>
        <taxon>Steccherinum</taxon>
    </lineage>
</organism>
<sequence>MPHSQLHPLEIDPNTGEPFLRLPAPRTNIIITPPRPTDVPGLVALYNDPELAQWLNSIPHPFLEEHAEPRLARMIASSEVVMKEIQAAEAAFPEGPLQFIGGCPVTALREVKPDGTQVYIGDVKVRRCLFVHLGLEEPERLQVMEANDARPVGDESIVWGMADALAKSHHGQGIMTAAIGTVIRDWMIPRMNARHIRAETFVGNIGSVRVFEKNGFVAESPAVKIDWVSASGIRHAGLHCLAWEFDAQEKRHLD</sequence>
<gene>
    <name evidence="2" type="ORF">EIP91_002303</name>
</gene>
<dbReference type="SUPFAM" id="SSF55729">
    <property type="entry name" value="Acyl-CoA N-acyltransferases (Nat)"/>
    <property type="match status" value="1"/>
</dbReference>
<accession>A0A4R0RET4</accession>
<dbReference type="GO" id="GO:0016747">
    <property type="term" value="F:acyltransferase activity, transferring groups other than amino-acyl groups"/>
    <property type="evidence" value="ECO:0007669"/>
    <property type="project" value="InterPro"/>
</dbReference>
<dbReference type="InterPro" id="IPR016181">
    <property type="entry name" value="Acyl_CoA_acyltransferase"/>
</dbReference>
<dbReference type="STRING" id="92696.A0A4R0RET4"/>
<dbReference type="EMBL" id="RWJN01000168">
    <property type="protein sequence ID" value="TCD65676.1"/>
    <property type="molecule type" value="Genomic_DNA"/>
</dbReference>
<dbReference type="OrthoDB" id="630895at2759"/>
<comment type="caution">
    <text evidence="2">The sequence shown here is derived from an EMBL/GenBank/DDBJ whole genome shotgun (WGS) entry which is preliminary data.</text>
</comment>
<protein>
    <recommendedName>
        <fullName evidence="1">N-acetyltransferase domain-containing protein</fullName>
    </recommendedName>
</protein>
<dbReference type="InterPro" id="IPR000182">
    <property type="entry name" value="GNAT_dom"/>
</dbReference>
<dbReference type="PANTHER" id="PTHR43328">
    <property type="entry name" value="ACETYLTRANSFERASE-RELATED"/>
    <property type="match status" value="1"/>
</dbReference>
<dbReference type="PANTHER" id="PTHR43328:SF1">
    <property type="entry name" value="N-ACETYLTRANSFERASE DOMAIN-CONTAINING PROTEIN"/>
    <property type="match status" value="1"/>
</dbReference>
<evidence type="ECO:0000313" key="3">
    <source>
        <dbReference type="Proteomes" id="UP000292702"/>
    </source>
</evidence>
<keyword evidence="3" id="KW-1185">Reference proteome</keyword>
<name>A0A4R0RET4_9APHY</name>
<evidence type="ECO:0000313" key="2">
    <source>
        <dbReference type="EMBL" id="TCD65676.1"/>
    </source>
</evidence>
<dbReference type="Gene3D" id="3.40.630.30">
    <property type="match status" value="1"/>
</dbReference>
<feature type="domain" description="N-acetyltransferase" evidence="1">
    <location>
        <begin position="29"/>
        <end position="217"/>
    </location>
</feature>
<dbReference type="Pfam" id="PF13302">
    <property type="entry name" value="Acetyltransf_3"/>
    <property type="match status" value="1"/>
</dbReference>
<dbReference type="AlphaFoldDB" id="A0A4R0RET4"/>
<proteinExistence type="predicted"/>
<evidence type="ECO:0000259" key="1">
    <source>
        <dbReference type="Pfam" id="PF13302"/>
    </source>
</evidence>
<dbReference type="Proteomes" id="UP000292702">
    <property type="component" value="Unassembled WGS sequence"/>
</dbReference>
<reference evidence="2 3" key="1">
    <citation type="submission" date="2018-11" db="EMBL/GenBank/DDBJ databases">
        <title>Genome assembly of Steccherinum ochraceum LE-BIN_3174, the white-rot fungus of the Steccherinaceae family (The Residual Polyporoid clade, Polyporales, Basidiomycota).</title>
        <authorList>
            <person name="Fedorova T.V."/>
            <person name="Glazunova O.A."/>
            <person name="Landesman E.O."/>
            <person name="Moiseenko K.V."/>
            <person name="Psurtseva N.V."/>
            <person name="Savinova O.S."/>
            <person name="Shakhova N.V."/>
            <person name="Tyazhelova T.V."/>
            <person name="Vasina D.V."/>
        </authorList>
    </citation>
    <scope>NUCLEOTIDE SEQUENCE [LARGE SCALE GENOMIC DNA]</scope>
    <source>
        <strain evidence="2 3">LE-BIN_3174</strain>
    </source>
</reference>